<evidence type="ECO:0000256" key="1">
    <source>
        <dbReference type="SAM" id="MobiDB-lite"/>
    </source>
</evidence>
<evidence type="ECO:0000259" key="2">
    <source>
        <dbReference type="PROSITE" id="PS50994"/>
    </source>
</evidence>
<proteinExistence type="predicted"/>
<accession>A0AB73II69</accession>
<dbReference type="Proteomes" id="UP001229486">
    <property type="component" value="Unassembled WGS sequence"/>
</dbReference>
<dbReference type="RefSeq" id="WP_392394944.1">
    <property type="nucleotide sequence ID" value="NZ_JAURTK010000006.1"/>
</dbReference>
<dbReference type="GO" id="GO:0015074">
    <property type="term" value="P:DNA integration"/>
    <property type="evidence" value="ECO:0007669"/>
    <property type="project" value="InterPro"/>
</dbReference>
<feature type="compositionally biased region" description="Basic residues" evidence="1">
    <location>
        <begin position="9"/>
        <end position="21"/>
    </location>
</feature>
<dbReference type="PROSITE" id="PS50994">
    <property type="entry name" value="INTEGRASE"/>
    <property type="match status" value="1"/>
</dbReference>
<dbReference type="EMBL" id="JAURTK010000006">
    <property type="protein sequence ID" value="MDP9649666.1"/>
    <property type="molecule type" value="Genomic_DNA"/>
</dbReference>
<organism evidence="3 4">
    <name type="scientific">Paraburkholderia caledonica</name>
    <dbReference type="NCBI Taxonomy" id="134536"/>
    <lineage>
        <taxon>Bacteria</taxon>
        <taxon>Pseudomonadati</taxon>
        <taxon>Pseudomonadota</taxon>
        <taxon>Betaproteobacteria</taxon>
        <taxon>Burkholderiales</taxon>
        <taxon>Burkholderiaceae</taxon>
        <taxon>Paraburkholderia</taxon>
    </lineage>
</organism>
<comment type="caution">
    <text evidence="3">The sequence shown here is derived from an EMBL/GenBank/DDBJ whole genome shotgun (WGS) entry which is preliminary data.</text>
</comment>
<dbReference type="Gene3D" id="3.30.420.10">
    <property type="entry name" value="Ribonuclease H-like superfamily/Ribonuclease H"/>
    <property type="match status" value="1"/>
</dbReference>
<gene>
    <name evidence="3" type="ORF">J2793_005133</name>
</gene>
<evidence type="ECO:0000313" key="3">
    <source>
        <dbReference type="EMBL" id="MDP9649666.1"/>
    </source>
</evidence>
<feature type="region of interest" description="Disordered" evidence="1">
    <location>
        <begin position="1"/>
        <end position="21"/>
    </location>
</feature>
<evidence type="ECO:0000313" key="4">
    <source>
        <dbReference type="Proteomes" id="UP001229486"/>
    </source>
</evidence>
<feature type="domain" description="Integrase catalytic" evidence="2">
    <location>
        <begin position="127"/>
        <end position="251"/>
    </location>
</feature>
<dbReference type="InterPro" id="IPR036397">
    <property type="entry name" value="RNaseH_sf"/>
</dbReference>
<dbReference type="InterPro" id="IPR001584">
    <property type="entry name" value="Integrase_cat-core"/>
</dbReference>
<protein>
    <recommendedName>
        <fullName evidence="2">Integrase catalytic domain-containing protein</fullName>
    </recommendedName>
</protein>
<sequence length="251" mass="28106">MKPNGGIKGSKHHEGHKNARLRKHDKLAKHEGKSRNLNDASFGFGQIQRTLSGWRIDHALPPTSGRAEDVFLAVEPHVSGVGKRSATLLNNVRDVYRVRPSSGRTGPAFNPLIRPISWPRPDEVARLSEGPRAAVARGEVLRRNGNGIWQIDVAWATGLSGKPVAEEYRVTVLDWYTQKPLSSGHLAPWRADAVASYLERLSTRKGVPRALILDHQPELLARIEQWAFAHEVTVVVCHSRRSWRDRRAQMS</sequence>
<dbReference type="AlphaFoldDB" id="A0AB73II69"/>
<reference evidence="3" key="1">
    <citation type="submission" date="2023-07" db="EMBL/GenBank/DDBJ databases">
        <title>Sorghum-associated microbial communities from plants grown in Nebraska, USA.</title>
        <authorList>
            <person name="Schachtman D."/>
        </authorList>
    </citation>
    <scope>NUCLEOTIDE SEQUENCE</scope>
    <source>
        <strain evidence="3">DS1061</strain>
    </source>
</reference>
<name>A0AB73II69_9BURK</name>
<dbReference type="GO" id="GO:0003676">
    <property type="term" value="F:nucleic acid binding"/>
    <property type="evidence" value="ECO:0007669"/>
    <property type="project" value="InterPro"/>
</dbReference>